<comment type="caution">
    <text evidence="6">The sequence shown here is derived from an EMBL/GenBank/DDBJ whole genome shotgun (WGS) entry which is preliminary data.</text>
</comment>
<evidence type="ECO:0000313" key="7">
    <source>
        <dbReference type="Proteomes" id="UP001595604"/>
    </source>
</evidence>
<evidence type="ECO:0000256" key="2">
    <source>
        <dbReference type="ARBA" id="ARBA00010139"/>
    </source>
</evidence>
<organism evidence="6 7">
    <name type="scientific">Novosphingobium bradum</name>
    <dbReference type="NCBI Taxonomy" id="1737444"/>
    <lineage>
        <taxon>Bacteria</taxon>
        <taxon>Pseudomonadati</taxon>
        <taxon>Pseudomonadota</taxon>
        <taxon>Alphaproteobacteria</taxon>
        <taxon>Sphingomonadales</taxon>
        <taxon>Sphingomonadaceae</taxon>
        <taxon>Novosphingobium</taxon>
    </lineage>
</organism>
<accession>A0ABV7IJ66</accession>
<dbReference type="GO" id="GO:0004497">
    <property type="term" value="F:monooxygenase activity"/>
    <property type="evidence" value="ECO:0007669"/>
    <property type="project" value="UniProtKB-KW"/>
</dbReference>
<dbReference type="PANTHER" id="PTHR43872">
    <property type="entry name" value="MONOOXYGENASE, PUTATIVE (AFU_ORTHOLOGUE AFUA_8G02570)-RELATED"/>
    <property type="match status" value="1"/>
</dbReference>
<proteinExistence type="inferred from homology"/>
<evidence type="ECO:0000313" key="6">
    <source>
        <dbReference type="EMBL" id="MFC3172728.1"/>
    </source>
</evidence>
<keyword evidence="6" id="KW-0560">Oxidoreductase</keyword>
<evidence type="ECO:0000259" key="5">
    <source>
        <dbReference type="Pfam" id="PF07992"/>
    </source>
</evidence>
<dbReference type="InterPro" id="IPR036188">
    <property type="entry name" value="FAD/NAD-bd_sf"/>
</dbReference>
<feature type="region of interest" description="Disordered" evidence="4">
    <location>
        <begin position="496"/>
        <end position="515"/>
    </location>
</feature>
<dbReference type="SUPFAM" id="SSF51905">
    <property type="entry name" value="FAD/NAD(P)-binding domain"/>
    <property type="match status" value="1"/>
</dbReference>
<reference evidence="7" key="1">
    <citation type="journal article" date="2019" name="Int. J. Syst. Evol. Microbiol.">
        <title>The Global Catalogue of Microorganisms (GCM) 10K type strain sequencing project: providing services to taxonomists for standard genome sequencing and annotation.</title>
        <authorList>
            <consortium name="The Broad Institute Genomics Platform"/>
            <consortium name="The Broad Institute Genome Sequencing Center for Infectious Disease"/>
            <person name="Wu L."/>
            <person name="Ma J."/>
        </authorList>
    </citation>
    <scope>NUCLEOTIDE SEQUENCE [LARGE SCALE GENOMIC DNA]</scope>
    <source>
        <strain evidence="7">KCTC 42984</strain>
    </source>
</reference>
<gene>
    <name evidence="6" type="ORF">ACFOD9_00535</name>
</gene>
<comment type="similarity">
    <text evidence="2">Belongs to the FAD-binding monooxygenase family.</text>
</comment>
<dbReference type="Pfam" id="PF07992">
    <property type="entry name" value="Pyr_redox_2"/>
    <property type="match status" value="1"/>
</dbReference>
<evidence type="ECO:0000256" key="1">
    <source>
        <dbReference type="ARBA" id="ARBA00001974"/>
    </source>
</evidence>
<dbReference type="RefSeq" id="WP_379508125.1">
    <property type="nucleotide sequence ID" value="NZ_JBHRTQ010000001.1"/>
</dbReference>
<keyword evidence="3 6" id="KW-0503">Monooxygenase</keyword>
<dbReference type="EC" id="1.14.13.-" evidence="6"/>
<dbReference type="EMBL" id="JBHRTQ010000001">
    <property type="protein sequence ID" value="MFC3172728.1"/>
    <property type="molecule type" value="Genomic_DNA"/>
</dbReference>
<protein>
    <submittedName>
        <fullName evidence="6">Flavin-containing monooxygenase</fullName>
        <ecNumber evidence="6">1.14.13.-</ecNumber>
    </submittedName>
</protein>
<feature type="compositionally biased region" description="Low complexity" evidence="4">
    <location>
        <begin position="505"/>
        <end position="515"/>
    </location>
</feature>
<sequence length="515" mass="57166">MTASQPVHRTDVIIVGAGISGIGAAVQLGQQCPGKSFVVLEALESFGGTWLVHKYPGIRSDSDLYTFGYRYKPWTGQPIATRAEILRYLGETIDEFGVADRFRYGRKVLSAAWSSAENAWTLTVANTAEGTTETYVANFLWSCQGYYRHERGHTPEWPGFDSFAGEVIHPQTWPEDADLAGKRVVCIGSGATAATLIPSIADTCAHITLLQRSPTFFTIGRNTDERARELFAQGLSEMEVFHQLRAERLEGARVLAERSFNDVENLRRDLIDGVRKYLPEDLVEAHFQPRYKPWQQRIAFIPDADMMEAFAQGRASVVTDQIDHFTPDGIQLQSGQFLPADVVITATGFDMAVMPGVPFTVDGAPVDWSQTISYRGTMFAGVPNLAWVMGYFRGSWTLRVDLLCDFICRLLQRMDRLGAARVDVRPTPEDDALPRKDWMDLDVFNPGYLQRALPHLPRRLDTPRWRHTQDYQADLVDLPAVTFEEPEFIYTAAASGAAPGGHPGGKASAAAPAEA</sequence>
<dbReference type="PANTHER" id="PTHR43872:SF1">
    <property type="entry name" value="MONOOXYGENASE, PUTATIVE (AFU_ORTHOLOGUE AFUA_8G02570)-RELATED"/>
    <property type="match status" value="1"/>
</dbReference>
<keyword evidence="7" id="KW-1185">Reference proteome</keyword>
<evidence type="ECO:0000256" key="3">
    <source>
        <dbReference type="ARBA" id="ARBA00023033"/>
    </source>
</evidence>
<dbReference type="InterPro" id="IPR051820">
    <property type="entry name" value="FAD-binding_MO"/>
</dbReference>
<evidence type="ECO:0000256" key="4">
    <source>
        <dbReference type="SAM" id="MobiDB-lite"/>
    </source>
</evidence>
<dbReference type="Gene3D" id="3.50.50.60">
    <property type="entry name" value="FAD/NAD(P)-binding domain"/>
    <property type="match status" value="2"/>
</dbReference>
<comment type="cofactor">
    <cofactor evidence="1">
        <name>FAD</name>
        <dbReference type="ChEBI" id="CHEBI:57692"/>
    </cofactor>
</comment>
<dbReference type="InterPro" id="IPR023753">
    <property type="entry name" value="FAD/NAD-binding_dom"/>
</dbReference>
<name>A0ABV7IJ66_9SPHN</name>
<dbReference type="Proteomes" id="UP001595604">
    <property type="component" value="Unassembled WGS sequence"/>
</dbReference>
<feature type="domain" description="FAD/NAD(P)-binding" evidence="5">
    <location>
        <begin position="11"/>
        <end position="244"/>
    </location>
</feature>